<accession>S7X5S9</accession>
<evidence type="ECO:0000313" key="2">
    <source>
        <dbReference type="Proteomes" id="UP000014974"/>
    </source>
</evidence>
<protein>
    <submittedName>
        <fullName evidence="1">Uncharacterized protein</fullName>
    </submittedName>
</protein>
<name>S7X5S9_9BACT</name>
<gene>
    <name evidence="1" type="ORF">ADICYQ_0340</name>
</gene>
<dbReference type="Proteomes" id="UP000014974">
    <property type="component" value="Unassembled WGS sequence"/>
</dbReference>
<dbReference type="EMBL" id="ATNM01000016">
    <property type="protein sequence ID" value="EPR71438.1"/>
    <property type="molecule type" value="Genomic_DNA"/>
</dbReference>
<evidence type="ECO:0000313" key="1">
    <source>
        <dbReference type="EMBL" id="EPR71438.1"/>
    </source>
</evidence>
<proteinExistence type="predicted"/>
<dbReference type="STRING" id="641524.ADICYQ_0340"/>
<comment type="caution">
    <text evidence="1">The sequence shown here is derived from an EMBL/GenBank/DDBJ whole genome shotgun (WGS) entry which is preliminary data.</text>
</comment>
<organism evidence="1 2">
    <name type="scientific">Cyclobacterium qasimii M12-11B</name>
    <dbReference type="NCBI Taxonomy" id="641524"/>
    <lineage>
        <taxon>Bacteria</taxon>
        <taxon>Pseudomonadati</taxon>
        <taxon>Bacteroidota</taxon>
        <taxon>Cytophagia</taxon>
        <taxon>Cytophagales</taxon>
        <taxon>Cyclobacteriaceae</taxon>
        <taxon>Cyclobacterium</taxon>
    </lineage>
</organism>
<dbReference type="AlphaFoldDB" id="S7X5S9"/>
<reference evidence="1 2" key="1">
    <citation type="journal article" date="2013" name="Genome Announc.">
        <title>Draft Genome Sequence of Cyclobacterium qasimii Strain M12-11BT, Isolated from Arctic Marine Sediment.</title>
        <authorList>
            <person name="Shivaji S."/>
            <person name="Ara S."/>
            <person name="Singh A."/>
            <person name="Kumar Pinnaka A."/>
        </authorList>
    </citation>
    <scope>NUCLEOTIDE SEQUENCE [LARGE SCALE GENOMIC DNA]</scope>
    <source>
        <strain evidence="1 2">M12-11B</strain>
    </source>
</reference>
<sequence>MFLEQLIYNFYGFIKKQKQSKTRQLFDFKHHKFLDENLEEQLKKINIGKHTIFNFLAYFLL</sequence>